<gene>
    <name evidence="11" type="ORF">KQX54_018830</name>
</gene>
<feature type="compositionally biased region" description="Low complexity" evidence="10">
    <location>
        <begin position="117"/>
        <end position="145"/>
    </location>
</feature>
<evidence type="ECO:0000313" key="12">
    <source>
        <dbReference type="Proteomes" id="UP000826195"/>
    </source>
</evidence>
<accession>A0AAV7IY28</accession>
<name>A0AAV7IY28_COTGL</name>
<keyword evidence="3 9" id="KW-0813">Transport</keyword>
<dbReference type="GO" id="GO:0005283">
    <property type="term" value="F:amino acid:sodium symporter activity"/>
    <property type="evidence" value="ECO:0007669"/>
    <property type="project" value="TreeGrafter"/>
</dbReference>
<evidence type="ECO:0000256" key="2">
    <source>
        <dbReference type="ARBA" id="ARBA00006459"/>
    </source>
</evidence>
<evidence type="ECO:0000256" key="8">
    <source>
        <dbReference type="PIRSR" id="PIRSR600175-1"/>
    </source>
</evidence>
<evidence type="ECO:0000256" key="9">
    <source>
        <dbReference type="RuleBase" id="RU003732"/>
    </source>
</evidence>
<feature type="compositionally biased region" description="Basic and acidic residues" evidence="10">
    <location>
        <begin position="195"/>
        <end position="206"/>
    </location>
</feature>
<feature type="compositionally biased region" description="Basic and acidic residues" evidence="10">
    <location>
        <begin position="147"/>
        <end position="174"/>
    </location>
</feature>
<keyword evidence="4 9" id="KW-0812">Transmembrane</keyword>
<keyword evidence="8" id="KW-0479">Metal-binding</keyword>
<dbReference type="GO" id="GO:0089718">
    <property type="term" value="P:amino acid import across plasma membrane"/>
    <property type="evidence" value="ECO:0007669"/>
    <property type="project" value="TreeGrafter"/>
</dbReference>
<evidence type="ECO:0000256" key="5">
    <source>
        <dbReference type="ARBA" id="ARBA00022847"/>
    </source>
</evidence>
<evidence type="ECO:0000256" key="3">
    <source>
        <dbReference type="ARBA" id="ARBA00022448"/>
    </source>
</evidence>
<feature type="compositionally biased region" description="Basic residues" evidence="10">
    <location>
        <begin position="175"/>
        <end position="194"/>
    </location>
</feature>
<dbReference type="AlphaFoldDB" id="A0AAV7IY28"/>
<dbReference type="InterPro" id="IPR000175">
    <property type="entry name" value="Na/ntran_symport"/>
</dbReference>
<comment type="caution">
    <text evidence="11">The sequence shown here is derived from an EMBL/GenBank/DDBJ whole genome shotgun (WGS) entry which is preliminary data.</text>
</comment>
<evidence type="ECO:0000256" key="10">
    <source>
        <dbReference type="SAM" id="MobiDB-lite"/>
    </source>
</evidence>
<feature type="binding site" evidence="8">
    <location>
        <position position="353"/>
    </location>
    <ligand>
        <name>Na(+)</name>
        <dbReference type="ChEBI" id="CHEBI:29101"/>
        <label>1</label>
    </ligand>
</feature>
<evidence type="ECO:0000256" key="4">
    <source>
        <dbReference type="ARBA" id="ARBA00022692"/>
    </source>
</evidence>
<feature type="compositionally biased region" description="Polar residues" evidence="10">
    <location>
        <begin position="241"/>
        <end position="260"/>
    </location>
</feature>
<feature type="region of interest" description="Disordered" evidence="10">
    <location>
        <begin position="232"/>
        <end position="266"/>
    </location>
</feature>
<feature type="binding site" evidence="8">
    <location>
        <position position="350"/>
    </location>
    <ligand>
        <name>Na(+)</name>
        <dbReference type="ChEBI" id="CHEBI:29101"/>
        <label>1</label>
    </ligand>
</feature>
<dbReference type="PROSITE" id="PS00610">
    <property type="entry name" value="NA_NEUROTRAN_SYMP_1"/>
    <property type="match status" value="1"/>
</dbReference>
<dbReference type="SUPFAM" id="SSF161070">
    <property type="entry name" value="SNF-like"/>
    <property type="match status" value="1"/>
</dbReference>
<dbReference type="GO" id="GO:0046872">
    <property type="term" value="F:metal ion binding"/>
    <property type="evidence" value="ECO:0007669"/>
    <property type="project" value="UniProtKB-KW"/>
</dbReference>
<dbReference type="EMBL" id="JAHXZJ010000374">
    <property type="protein sequence ID" value="KAH0561692.1"/>
    <property type="molecule type" value="Genomic_DNA"/>
</dbReference>
<dbReference type="PANTHER" id="PTHR11616">
    <property type="entry name" value="SODIUM/CHLORIDE DEPENDENT TRANSPORTER"/>
    <property type="match status" value="1"/>
</dbReference>
<keyword evidence="7" id="KW-0472">Membrane</keyword>
<proteinExistence type="inferred from homology"/>
<feature type="region of interest" description="Disordered" evidence="10">
    <location>
        <begin position="102"/>
        <end position="206"/>
    </location>
</feature>
<sequence length="397" mass="44342">MDLSTIEASKLALLKAQSMPHSNSRIGIITKPINIRKMSTMEEESSEDLDTSTHQIAVMNLGQQTNLSNNYTCNDDSDLSDHERERGRLLSAGSRRIFIVPATAASGSNPSAQIGHTTTTSSTGSGNGNLISKKSSCSRNSSAESFQDSKSRRRDEELTMRISRDNSFHRESVNGHHHPNHNHHHQHQNHHHSYHRDQNGLHRENSAHGRFNRGVELYGGRHRYPSMRSLKSNATEEHHQQPTTSWASMSFSDATPSQSPARGAPFHESVSIRSLASIGLGSSDGRKLTIRRVPTSPSELLNMLQSPPLDDDMSTTDTDDYGTFDDLSDYHQPKRPHWANKIQFVLACVGYSVGLGNVWRFPYLCYSSGGGKYLRYPLIINLRTRKSESLNCQKRPA</sequence>
<dbReference type="PROSITE" id="PS50267">
    <property type="entry name" value="NA_NEUROTRAN_SYMP_3"/>
    <property type="match status" value="1"/>
</dbReference>
<evidence type="ECO:0000256" key="7">
    <source>
        <dbReference type="ARBA" id="ARBA00023136"/>
    </source>
</evidence>
<organism evidence="11 12">
    <name type="scientific">Cotesia glomerata</name>
    <name type="common">Lepidopteran parasitic wasp</name>
    <name type="synonym">Apanteles glomeratus</name>
    <dbReference type="NCBI Taxonomy" id="32391"/>
    <lineage>
        <taxon>Eukaryota</taxon>
        <taxon>Metazoa</taxon>
        <taxon>Ecdysozoa</taxon>
        <taxon>Arthropoda</taxon>
        <taxon>Hexapoda</taxon>
        <taxon>Insecta</taxon>
        <taxon>Pterygota</taxon>
        <taxon>Neoptera</taxon>
        <taxon>Endopterygota</taxon>
        <taxon>Hymenoptera</taxon>
        <taxon>Apocrita</taxon>
        <taxon>Ichneumonoidea</taxon>
        <taxon>Braconidae</taxon>
        <taxon>Microgastrinae</taxon>
        <taxon>Cotesia</taxon>
    </lineage>
</organism>
<dbReference type="InterPro" id="IPR037272">
    <property type="entry name" value="SNS_sf"/>
</dbReference>
<keyword evidence="6" id="KW-1133">Transmembrane helix</keyword>
<evidence type="ECO:0000313" key="11">
    <source>
        <dbReference type="EMBL" id="KAH0561692.1"/>
    </source>
</evidence>
<evidence type="ECO:0000256" key="1">
    <source>
        <dbReference type="ARBA" id="ARBA00004141"/>
    </source>
</evidence>
<dbReference type="Proteomes" id="UP000826195">
    <property type="component" value="Unassembled WGS sequence"/>
</dbReference>
<reference evidence="11 12" key="1">
    <citation type="journal article" date="2021" name="J. Hered.">
        <title>A chromosome-level genome assembly of the parasitoid wasp, Cotesia glomerata (Hymenoptera: Braconidae).</title>
        <authorList>
            <person name="Pinto B.J."/>
            <person name="Weis J.J."/>
            <person name="Gamble T."/>
            <person name="Ode P.J."/>
            <person name="Paul R."/>
            <person name="Zaspel J.M."/>
        </authorList>
    </citation>
    <scope>NUCLEOTIDE SEQUENCE [LARGE SCALE GENOMIC DNA]</scope>
    <source>
        <strain evidence="11">CgM1</strain>
    </source>
</reference>
<keyword evidence="12" id="KW-1185">Reference proteome</keyword>
<comment type="similarity">
    <text evidence="2 9">Belongs to the sodium:neurotransmitter symporter (SNF) (TC 2.A.22) family.</text>
</comment>
<feature type="compositionally biased region" description="Polar residues" evidence="10">
    <location>
        <begin position="105"/>
        <end position="116"/>
    </location>
</feature>
<dbReference type="PANTHER" id="PTHR11616:SF303">
    <property type="entry name" value="SODIUM- AND CHLORIDE-DEPENDENT GABA TRANSPORTER INE"/>
    <property type="match status" value="1"/>
</dbReference>
<keyword evidence="8" id="KW-0915">Sodium</keyword>
<dbReference type="GO" id="GO:0005886">
    <property type="term" value="C:plasma membrane"/>
    <property type="evidence" value="ECO:0007669"/>
    <property type="project" value="TreeGrafter"/>
</dbReference>
<dbReference type="Pfam" id="PF00209">
    <property type="entry name" value="SNF"/>
    <property type="match status" value="1"/>
</dbReference>
<comment type="subcellular location">
    <subcellularLocation>
        <location evidence="1">Membrane</location>
        <topology evidence="1">Multi-pass membrane protein</topology>
    </subcellularLocation>
</comment>
<evidence type="ECO:0000256" key="6">
    <source>
        <dbReference type="ARBA" id="ARBA00022989"/>
    </source>
</evidence>
<feature type="binding site" evidence="8">
    <location>
        <position position="357"/>
    </location>
    <ligand>
        <name>Na(+)</name>
        <dbReference type="ChEBI" id="CHEBI:29101"/>
        <label>1</label>
    </ligand>
</feature>
<protein>
    <recommendedName>
        <fullName evidence="9">Transporter</fullName>
    </recommendedName>
</protein>
<keyword evidence="5 9" id="KW-0769">Symport</keyword>